<name>A0AAV4Q738_9ARAC</name>
<gene>
    <name evidence="2" type="ORF">CDAR_502441</name>
</gene>
<organism evidence="2 3">
    <name type="scientific">Caerostris darwini</name>
    <dbReference type="NCBI Taxonomy" id="1538125"/>
    <lineage>
        <taxon>Eukaryota</taxon>
        <taxon>Metazoa</taxon>
        <taxon>Ecdysozoa</taxon>
        <taxon>Arthropoda</taxon>
        <taxon>Chelicerata</taxon>
        <taxon>Arachnida</taxon>
        <taxon>Araneae</taxon>
        <taxon>Araneomorphae</taxon>
        <taxon>Entelegynae</taxon>
        <taxon>Araneoidea</taxon>
        <taxon>Araneidae</taxon>
        <taxon>Caerostris</taxon>
    </lineage>
</organism>
<comment type="caution">
    <text evidence="2">The sequence shown here is derived from an EMBL/GenBank/DDBJ whole genome shotgun (WGS) entry which is preliminary data.</text>
</comment>
<accession>A0AAV4Q738</accession>
<feature type="compositionally biased region" description="Polar residues" evidence="1">
    <location>
        <begin position="51"/>
        <end position="67"/>
    </location>
</feature>
<protein>
    <submittedName>
        <fullName evidence="2">Uncharacterized protein</fullName>
    </submittedName>
</protein>
<evidence type="ECO:0000313" key="3">
    <source>
        <dbReference type="Proteomes" id="UP001054837"/>
    </source>
</evidence>
<evidence type="ECO:0000256" key="1">
    <source>
        <dbReference type="SAM" id="MobiDB-lite"/>
    </source>
</evidence>
<feature type="region of interest" description="Disordered" evidence="1">
    <location>
        <begin position="49"/>
        <end position="71"/>
    </location>
</feature>
<dbReference type="Proteomes" id="UP001054837">
    <property type="component" value="Unassembled WGS sequence"/>
</dbReference>
<dbReference type="AlphaFoldDB" id="A0AAV4Q738"/>
<dbReference type="EMBL" id="BPLQ01003862">
    <property type="protein sequence ID" value="GIY03896.1"/>
    <property type="molecule type" value="Genomic_DNA"/>
</dbReference>
<proteinExistence type="predicted"/>
<evidence type="ECO:0000313" key="2">
    <source>
        <dbReference type="EMBL" id="GIY03896.1"/>
    </source>
</evidence>
<reference evidence="2 3" key="1">
    <citation type="submission" date="2021-06" db="EMBL/GenBank/DDBJ databases">
        <title>Caerostris darwini draft genome.</title>
        <authorList>
            <person name="Kono N."/>
            <person name="Arakawa K."/>
        </authorList>
    </citation>
    <scope>NUCLEOTIDE SEQUENCE [LARGE SCALE GENOMIC DNA]</scope>
</reference>
<sequence>MRYLHREIERWGEPFNGPMGNAFDDIPRNPVSRRHLSGALFLHSRKCRGNKSPQTVSSINPLKQGSSQHRRLFSASTRRSLVAIRATRDGSHFYSCGVQ</sequence>
<keyword evidence="3" id="KW-1185">Reference proteome</keyword>